<dbReference type="KEGG" id="aplc:110981204"/>
<evidence type="ECO:0000256" key="20">
    <source>
        <dbReference type="ARBA" id="ARBA00023180"/>
    </source>
</evidence>
<dbReference type="Pfam" id="PF04253">
    <property type="entry name" value="TFR_dimer"/>
    <property type="match status" value="1"/>
</dbReference>
<keyword evidence="9" id="KW-0812">Transmembrane</keyword>
<dbReference type="InterPro" id="IPR046450">
    <property type="entry name" value="PA_dom_sf"/>
</dbReference>
<keyword evidence="16" id="KW-0224">Dipeptidase</keyword>
<evidence type="ECO:0000256" key="24">
    <source>
        <dbReference type="ARBA" id="ARBA00068168"/>
    </source>
</evidence>
<dbReference type="GO" id="GO:0016324">
    <property type="term" value="C:apical plasma membrane"/>
    <property type="evidence" value="ECO:0007669"/>
    <property type="project" value="UniProtKB-SubCell"/>
</dbReference>
<keyword evidence="19" id="KW-1015">Disulfide bond</keyword>
<evidence type="ECO:0000256" key="5">
    <source>
        <dbReference type="ARBA" id="ARBA00011738"/>
    </source>
</evidence>
<keyword evidence="18" id="KW-0472">Membrane</keyword>
<dbReference type="InterPro" id="IPR007365">
    <property type="entry name" value="TFR-like_dimer_dom"/>
</dbReference>
<feature type="domain" description="PA" evidence="27">
    <location>
        <begin position="184"/>
        <end position="269"/>
    </location>
</feature>
<evidence type="ECO:0000256" key="6">
    <source>
        <dbReference type="ARBA" id="ARBA00022438"/>
    </source>
</evidence>
<dbReference type="SUPFAM" id="SSF53187">
    <property type="entry name" value="Zn-dependent exopeptidases"/>
    <property type="match status" value="1"/>
</dbReference>
<evidence type="ECO:0000256" key="8">
    <source>
        <dbReference type="ARBA" id="ARBA00022670"/>
    </source>
</evidence>
<dbReference type="CDD" id="cd02121">
    <property type="entry name" value="PA_GCPII_like"/>
    <property type="match status" value="1"/>
</dbReference>
<dbReference type="Gene3D" id="3.50.30.30">
    <property type="match status" value="1"/>
</dbReference>
<evidence type="ECO:0000256" key="26">
    <source>
        <dbReference type="SAM" id="MobiDB-lite"/>
    </source>
</evidence>
<comment type="subcellular location">
    <subcellularLocation>
        <location evidence="2">Apical cell membrane</location>
    </subcellularLocation>
    <subcellularLocation>
        <location evidence="3">Cell membrane</location>
        <topology evidence="3">Single-pass type II membrane protein</topology>
    </subcellularLocation>
</comment>
<keyword evidence="6" id="KW-0031">Aminopeptidase</keyword>
<keyword evidence="14" id="KW-0735">Signal-anchor</keyword>
<dbReference type="GO" id="GO:0004177">
    <property type="term" value="F:aminopeptidase activity"/>
    <property type="evidence" value="ECO:0007669"/>
    <property type="project" value="UniProtKB-KW"/>
</dbReference>
<keyword evidence="8" id="KW-0645">Protease</keyword>
<accession>A0A8B7YLX3</accession>
<comment type="cofactor">
    <cofactor evidence="1">
        <name>Zn(2+)</name>
        <dbReference type="ChEBI" id="CHEBI:29105"/>
    </cofactor>
</comment>
<dbReference type="PANTHER" id="PTHR10404">
    <property type="entry name" value="N-ACETYLATED-ALPHA-LINKED ACIDIC DIPEPTIDASE"/>
    <property type="match status" value="1"/>
</dbReference>
<evidence type="ECO:0000256" key="18">
    <source>
        <dbReference type="ARBA" id="ARBA00023136"/>
    </source>
</evidence>
<dbReference type="OMA" id="HMAGTPG"/>
<protein>
    <recommendedName>
        <fullName evidence="24">Aminopeptidase NAALADL1</fullName>
        <ecNumber evidence="23">3.4.17.21</ecNumber>
    </recommendedName>
    <alternativeName>
        <fullName evidence="25">N-acetylated-alpha-linked acidic dipeptidase-like protein</fullName>
    </alternativeName>
</protein>
<evidence type="ECO:0000256" key="21">
    <source>
        <dbReference type="ARBA" id="ARBA00052003"/>
    </source>
</evidence>
<dbReference type="GO" id="GO:0004181">
    <property type="term" value="F:metallocarboxypeptidase activity"/>
    <property type="evidence" value="ECO:0007669"/>
    <property type="project" value="UniProtKB-EC"/>
</dbReference>
<feature type="region of interest" description="Disordered" evidence="26">
    <location>
        <begin position="144"/>
        <end position="168"/>
    </location>
</feature>
<evidence type="ECO:0000313" key="30">
    <source>
        <dbReference type="Proteomes" id="UP000694845"/>
    </source>
</evidence>
<evidence type="ECO:0000256" key="19">
    <source>
        <dbReference type="ARBA" id="ARBA00023157"/>
    </source>
</evidence>
<keyword evidence="15" id="KW-1133">Transmembrane helix</keyword>
<dbReference type="InterPro" id="IPR007484">
    <property type="entry name" value="Peptidase_M28"/>
</dbReference>
<dbReference type="CDD" id="cd08022">
    <property type="entry name" value="M28_PSMA_like"/>
    <property type="match status" value="1"/>
</dbReference>
<evidence type="ECO:0000256" key="12">
    <source>
        <dbReference type="ARBA" id="ARBA00022833"/>
    </source>
</evidence>
<evidence type="ECO:0000256" key="17">
    <source>
        <dbReference type="ARBA" id="ARBA00023049"/>
    </source>
</evidence>
<dbReference type="SUPFAM" id="SSF47672">
    <property type="entry name" value="Transferrin receptor-like dimerisation domain"/>
    <property type="match status" value="1"/>
</dbReference>
<evidence type="ECO:0000256" key="3">
    <source>
        <dbReference type="ARBA" id="ARBA00004401"/>
    </source>
</evidence>
<dbReference type="OrthoDB" id="5841748at2759"/>
<evidence type="ECO:0000256" key="23">
    <source>
        <dbReference type="ARBA" id="ARBA00066561"/>
    </source>
</evidence>
<keyword evidence="10" id="KW-0479">Metal-binding</keyword>
<evidence type="ECO:0000256" key="22">
    <source>
        <dbReference type="ARBA" id="ARBA00059290"/>
    </source>
</evidence>
<evidence type="ECO:0000256" key="15">
    <source>
        <dbReference type="ARBA" id="ARBA00022989"/>
    </source>
</evidence>
<name>A0A8B7YLX3_ACAPL</name>
<dbReference type="EC" id="3.4.17.21" evidence="23"/>
<dbReference type="FunFam" id="3.50.30.30:FF:000002">
    <property type="entry name" value="N-acetylated-alpha-linked acidic dipeptidase 2"/>
    <property type="match status" value="1"/>
</dbReference>
<evidence type="ECO:0000259" key="29">
    <source>
        <dbReference type="Pfam" id="PF04389"/>
    </source>
</evidence>
<evidence type="ECO:0000256" key="11">
    <source>
        <dbReference type="ARBA" id="ARBA00022801"/>
    </source>
</evidence>
<evidence type="ECO:0000256" key="4">
    <source>
        <dbReference type="ARBA" id="ARBA00005634"/>
    </source>
</evidence>
<dbReference type="PANTHER" id="PTHR10404:SF77">
    <property type="entry name" value="GLUTAMATE CARBOXYPEPTIDASE 2 HOMOLOG"/>
    <property type="match status" value="1"/>
</dbReference>
<gene>
    <name evidence="31" type="primary">LOC110981204</name>
</gene>
<keyword evidence="30" id="KW-1185">Reference proteome</keyword>
<evidence type="ECO:0000256" key="14">
    <source>
        <dbReference type="ARBA" id="ARBA00022968"/>
    </source>
</evidence>
<dbReference type="RefSeq" id="XP_022094263.1">
    <property type="nucleotide sequence ID" value="XM_022238571.1"/>
</dbReference>
<dbReference type="Gene3D" id="3.40.630.10">
    <property type="entry name" value="Zn peptidases"/>
    <property type="match status" value="2"/>
</dbReference>
<comment type="subunit">
    <text evidence="5">Homodimer.</text>
</comment>
<reference evidence="31" key="1">
    <citation type="submission" date="2025-08" db="UniProtKB">
        <authorList>
            <consortium name="RefSeq"/>
        </authorList>
    </citation>
    <scope>IDENTIFICATION</scope>
</reference>
<sequence>MNPKVVIGISAAVVLAVGIGVGILLGHFVTAPAAADSGKPTATAPTAPESYLEAIREPDPSVSGKLINGVVADNIRSNLLYLSNKSHVAGSAVSLEQAEWVRDSWLSQGLDSAKIVTYQVLLSYPPLTGEPKQNTIQLLNSAGGSVDHTTQEREPPLEPGNDNPEVDPDILAPFNAYSPAGEIEGDLVYVNYGRVEDFQELERDLSIDVTGKICIARYAKIYRGDKAANAEKAGCIGLILYSDPGDYAVEGAAVYPDGIYLPGTGTQRGSLLLGSGDPRTPGYPAVESAYRVPMNNVTGIPGIPVHPIGYNDAAVFLSIMGGNSVKPEWAGNLPGLTYRYGPGFNADNVNKKVKMNIYNENRMANAYNVIGTIKGNVEPDRYIIIGNHRDAWGYGAIDPSSGTACLLEISRVMGRLLKDGWRPRRTIMFGSWGAEEFGLIGSNEWVEEYAKNLGARAVAYLNRILLCMVPDPKPEGNRQTLYDTWKERDLVGNTVDGHPHIGTLGSGSDYAPFLQLAGISAADFTYTYDKKNIKISGYPMYHSVYETFKLVDLYYDPGFVYHRAMAQLLSEMARNLAEEVKLPMDVAVYAEYVQEYYQNLRGGSVGQKMIAEGILFDDMQSAVNNLTDAANKFRERVESADKTDVMLVRRLNDQLTLFERTFSDPQGLPDRPFVRHIVFAPSSRDNYASDKFPGIVDAMFDIDNNPDPEKWNIVKKQLSVAVFTIQSAATALMEVA</sequence>
<organism evidence="30 31">
    <name type="scientific">Acanthaster planci</name>
    <name type="common">Crown-of-thorns starfish</name>
    <dbReference type="NCBI Taxonomy" id="133434"/>
    <lineage>
        <taxon>Eukaryota</taxon>
        <taxon>Metazoa</taxon>
        <taxon>Echinodermata</taxon>
        <taxon>Eleutherozoa</taxon>
        <taxon>Asterozoa</taxon>
        <taxon>Asteroidea</taxon>
        <taxon>Valvatacea</taxon>
        <taxon>Valvatida</taxon>
        <taxon>Acanthasteridae</taxon>
        <taxon>Acanthaster</taxon>
    </lineage>
</organism>
<dbReference type="GO" id="GO:0016805">
    <property type="term" value="F:dipeptidase activity"/>
    <property type="evidence" value="ECO:0007669"/>
    <property type="project" value="UniProtKB-KW"/>
</dbReference>
<keyword evidence="20" id="KW-0325">Glycoprotein</keyword>
<evidence type="ECO:0000256" key="25">
    <source>
        <dbReference type="ARBA" id="ARBA00081462"/>
    </source>
</evidence>
<dbReference type="GO" id="GO:0046872">
    <property type="term" value="F:metal ion binding"/>
    <property type="evidence" value="ECO:0007669"/>
    <property type="project" value="UniProtKB-KW"/>
</dbReference>
<comment type="similarity">
    <text evidence="4">Belongs to the peptidase M28 family. M28B subfamily.</text>
</comment>
<keyword evidence="13" id="KW-0106">Calcium</keyword>
<evidence type="ECO:0000256" key="2">
    <source>
        <dbReference type="ARBA" id="ARBA00004221"/>
    </source>
</evidence>
<dbReference type="Gene3D" id="1.20.930.40">
    <property type="entry name" value="Transferrin receptor-like, dimerisation domain"/>
    <property type="match status" value="1"/>
</dbReference>
<dbReference type="AlphaFoldDB" id="A0A8B7YLX3"/>
<evidence type="ECO:0000256" key="16">
    <source>
        <dbReference type="ARBA" id="ARBA00022997"/>
    </source>
</evidence>
<keyword evidence="7" id="KW-1003">Cell membrane</keyword>
<keyword evidence="11" id="KW-0378">Hydrolase</keyword>
<evidence type="ECO:0000313" key="31">
    <source>
        <dbReference type="RefSeq" id="XP_022094263.1"/>
    </source>
</evidence>
<dbReference type="GO" id="GO:0006508">
    <property type="term" value="P:proteolysis"/>
    <property type="evidence" value="ECO:0007669"/>
    <property type="project" value="UniProtKB-KW"/>
</dbReference>
<comment type="catalytic activity">
    <reaction evidence="21">
        <text>Release of an unsubstituted, C-terminal glutamyl residue, typically from Ac-Asp-Glu or folylpoly-gamma-glutamates.</text>
        <dbReference type="EC" id="3.4.17.21"/>
    </reaction>
</comment>
<dbReference type="Pfam" id="PF02225">
    <property type="entry name" value="PA"/>
    <property type="match status" value="1"/>
</dbReference>
<dbReference type="FunFam" id="3.40.630.10:FF:000101">
    <property type="entry name" value="N-acetylated alpha-linked acidic dipeptidase like 1"/>
    <property type="match status" value="1"/>
</dbReference>
<dbReference type="GeneID" id="110981204"/>
<evidence type="ECO:0000256" key="9">
    <source>
        <dbReference type="ARBA" id="ARBA00022692"/>
    </source>
</evidence>
<feature type="domain" description="Peptidase M28" evidence="29">
    <location>
        <begin position="368"/>
        <end position="549"/>
    </location>
</feature>
<keyword evidence="12" id="KW-0862">Zinc</keyword>
<evidence type="ECO:0000256" key="13">
    <source>
        <dbReference type="ARBA" id="ARBA00022837"/>
    </source>
</evidence>
<comment type="function">
    <text evidence="22">Aminopeptidase with broad substrate specificity. Has lower activity with substrates that have Asp or Glu in the P2' position, or Pro in the P3' position. Lacks activity with substrates that have both Pro in the P3' position and Asp or Glu in the P2' position. Lacks carboxypeptidase activity. Lacks dipeptidyl-peptidase IV type activity.</text>
</comment>
<evidence type="ECO:0000256" key="7">
    <source>
        <dbReference type="ARBA" id="ARBA00022475"/>
    </source>
</evidence>
<dbReference type="InterPro" id="IPR039373">
    <property type="entry name" value="Peptidase_M28B"/>
</dbReference>
<keyword evidence="17" id="KW-0482">Metalloprotease</keyword>
<evidence type="ECO:0000256" key="10">
    <source>
        <dbReference type="ARBA" id="ARBA00022723"/>
    </source>
</evidence>
<evidence type="ECO:0000256" key="1">
    <source>
        <dbReference type="ARBA" id="ARBA00001947"/>
    </source>
</evidence>
<evidence type="ECO:0000259" key="27">
    <source>
        <dbReference type="Pfam" id="PF02225"/>
    </source>
</evidence>
<dbReference type="Pfam" id="PF04389">
    <property type="entry name" value="Peptidase_M28"/>
    <property type="match status" value="1"/>
</dbReference>
<dbReference type="FunFam" id="1.20.930.40:FF:000001">
    <property type="entry name" value="N-acetylated-alpha-linked acidic dipeptidase 2"/>
    <property type="match status" value="1"/>
</dbReference>
<feature type="domain" description="Transferrin receptor-like dimerisation" evidence="28">
    <location>
        <begin position="616"/>
        <end position="732"/>
    </location>
</feature>
<evidence type="ECO:0000259" key="28">
    <source>
        <dbReference type="Pfam" id="PF04253"/>
    </source>
</evidence>
<dbReference type="InterPro" id="IPR003137">
    <property type="entry name" value="PA_domain"/>
</dbReference>
<proteinExistence type="inferred from homology"/>
<dbReference type="Proteomes" id="UP000694845">
    <property type="component" value="Unplaced"/>
</dbReference>
<dbReference type="InterPro" id="IPR036757">
    <property type="entry name" value="TFR-like_dimer_dom_sf"/>
</dbReference>
<dbReference type="SUPFAM" id="SSF52025">
    <property type="entry name" value="PA domain"/>
    <property type="match status" value="1"/>
</dbReference>